<evidence type="ECO:0000313" key="10">
    <source>
        <dbReference type="EMBL" id="PCI28229.1"/>
    </source>
</evidence>
<feature type="transmembrane region" description="Helical" evidence="7">
    <location>
        <begin position="317"/>
        <end position="337"/>
    </location>
</feature>
<dbReference type="SUPFAM" id="SSF55874">
    <property type="entry name" value="ATPase domain of HSP90 chaperone/DNA topoisomerase II/histidine kinase"/>
    <property type="match status" value="1"/>
</dbReference>
<accession>A0A2A4T4M3</accession>
<dbReference type="PANTHER" id="PTHR43395:SF1">
    <property type="entry name" value="CHEMOTAXIS PROTEIN CHEA"/>
    <property type="match status" value="1"/>
</dbReference>
<reference evidence="11" key="1">
    <citation type="submission" date="2017-08" db="EMBL/GenBank/DDBJ databases">
        <title>A dynamic microbial community with high functional redundancy inhabits the cold, oxic subseafloor aquifer.</title>
        <authorList>
            <person name="Tully B.J."/>
            <person name="Wheat C.G."/>
            <person name="Glazer B.T."/>
            <person name="Huber J.A."/>
        </authorList>
    </citation>
    <scope>NUCLEOTIDE SEQUENCE [LARGE SCALE GENOMIC DNA]</scope>
</reference>
<evidence type="ECO:0000256" key="6">
    <source>
        <dbReference type="PROSITE-ProRule" id="PRU00110"/>
    </source>
</evidence>
<dbReference type="PROSITE" id="PS50894">
    <property type="entry name" value="HPT"/>
    <property type="match status" value="1"/>
</dbReference>
<keyword evidence="7" id="KW-0812">Transmembrane</keyword>
<keyword evidence="5" id="KW-0418">Kinase</keyword>
<dbReference type="Pfam" id="PF01627">
    <property type="entry name" value="Hpt"/>
    <property type="match status" value="1"/>
</dbReference>
<feature type="transmembrane region" description="Helical" evidence="7">
    <location>
        <begin position="228"/>
        <end position="246"/>
    </location>
</feature>
<dbReference type="Gene3D" id="1.20.120.160">
    <property type="entry name" value="HPT domain"/>
    <property type="match status" value="1"/>
</dbReference>
<dbReference type="SMART" id="SM00387">
    <property type="entry name" value="HATPase_c"/>
    <property type="match status" value="1"/>
</dbReference>
<evidence type="ECO:0000256" key="2">
    <source>
        <dbReference type="ARBA" id="ARBA00012438"/>
    </source>
</evidence>
<keyword evidence="4" id="KW-0808">Transferase</keyword>
<evidence type="ECO:0000256" key="3">
    <source>
        <dbReference type="ARBA" id="ARBA00022553"/>
    </source>
</evidence>
<dbReference type="PROSITE" id="PS50109">
    <property type="entry name" value="HIS_KIN"/>
    <property type="match status" value="1"/>
</dbReference>
<dbReference type="Proteomes" id="UP000218113">
    <property type="component" value="Unassembled WGS sequence"/>
</dbReference>
<dbReference type="InterPro" id="IPR003594">
    <property type="entry name" value="HATPase_dom"/>
</dbReference>
<evidence type="ECO:0000259" key="9">
    <source>
        <dbReference type="PROSITE" id="PS50894"/>
    </source>
</evidence>
<feature type="transmembrane region" description="Helical" evidence="7">
    <location>
        <begin position="195"/>
        <end position="221"/>
    </location>
</feature>
<keyword evidence="3 6" id="KW-0597">Phosphoprotein</keyword>
<dbReference type="AlphaFoldDB" id="A0A2A4T4M3"/>
<dbReference type="InterPro" id="IPR008207">
    <property type="entry name" value="Sig_transdc_His_kin_Hpt_dom"/>
</dbReference>
<dbReference type="GO" id="GO:0004673">
    <property type="term" value="F:protein histidine kinase activity"/>
    <property type="evidence" value="ECO:0007669"/>
    <property type="project" value="UniProtKB-EC"/>
</dbReference>
<dbReference type="PRINTS" id="PR00344">
    <property type="entry name" value="BCTRLSENSOR"/>
</dbReference>
<feature type="modified residue" description="Phosphohistidine" evidence="6">
    <location>
        <position position="628"/>
    </location>
</feature>
<dbReference type="InterPro" id="IPR051315">
    <property type="entry name" value="Bact_Chemotaxis_CheA"/>
</dbReference>
<dbReference type="CDD" id="cd00088">
    <property type="entry name" value="HPT"/>
    <property type="match status" value="1"/>
</dbReference>
<dbReference type="Pfam" id="PF02518">
    <property type="entry name" value="HATPase_c"/>
    <property type="match status" value="1"/>
</dbReference>
<dbReference type="GO" id="GO:0000160">
    <property type="term" value="P:phosphorelay signal transduction system"/>
    <property type="evidence" value="ECO:0007669"/>
    <property type="project" value="InterPro"/>
</dbReference>
<dbReference type="Gene3D" id="3.30.565.10">
    <property type="entry name" value="Histidine kinase-like ATPase, C-terminal domain"/>
    <property type="match status" value="1"/>
</dbReference>
<evidence type="ECO:0000259" key="8">
    <source>
        <dbReference type="PROSITE" id="PS50109"/>
    </source>
</evidence>
<protein>
    <recommendedName>
        <fullName evidence="2">histidine kinase</fullName>
        <ecNumber evidence="2">2.7.13.3</ecNumber>
    </recommendedName>
</protein>
<dbReference type="SUPFAM" id="SSF49785">
    <property type="entry name" value="Galactose-binding domain-like"/>
    <property type="match status" value="1"/>
</dbReference>
<feature type="transmembrane region" description="Helical" evidence="7">
    <location>
        <begin position="258"/>
        <end position="280"/>
    </location>
</feature>
<evidence type="ECO:0000256" key="4">
    <source>
        <dbReference type="ARBA" id="ARBA00022679"/>
    </source>
</evidence>
<feature type="domain" description="HPt" evidence="9">
    <location>
        <begin position="585"/>
        <end position="689"/>
    </location>
</feature>
<feature type="domain" description="Histidine kinase" evidence="8">
    <location>
        <begin position="644"/>
        <end position="926"/>
    </location>
</feature>
<feature type="transmembrane region" description="Helical" evidence="7">
    <location>
        <begin position="292"/>
        <end position="311"/>
    </location>
</feature>
<proteinExistence type="predicted"/>
<dbReference type="SMART" id="SM00073">
    <property type="entry name" value="HPT"/>
    <property type="match status" value="1"/>
</dbReference>
<name>A0A2A4T4M3_9DELT</name>
<dbReference type="Gene3D" id="2.60.120.260">
    <property type="entry name" value="Galactose-binding domain-like"/>
    <property type="match status" value="1"/>
</dbReference>
<evidence type="ECO:0000256" key="5">
    <source>
        <dbReference type="ARBA" id="ARBA00022777"/>
    </source>
</evidence>
<dbReference type="InterPro" id="IPR008979">
    <property type="entry name" value="Galactose-bd-like_sf"/>
</dbReference>
<dbReference type="PANTHER" id="PTHR43395">
    <property type="entry name" value="SENSOR HISTIDINE KINASE CHEA"/>
    <property type="match status" value="1"/>
</dbReference>
<evidence type="ECO:0000313" key="11">
    <source>
        <dbReference type="Proteomes" id="UP000218113"/>
    </source>
</evidence>
<evidence type="ECO:0000256" key="7">
    <source>
        <dbReference type="SAM" id="Phobius"/>
    </source>
</evidence>
<gene>
    <name evidence="10" type="ORF">COB67_06855</name>
</gene>
<dbReference type="InterPro" id="IPR004358">
    <property type="entry name" value="Sig_transdc_His_kin-like_C"/>
</dbReference>
<dbReference type="EMBL" id="NVSR01000038">
    <property type="protein sequence ID" value="PCI28229.1"/>
    <property type="molecule type" value="Genomic_DNA"/>
</dbReference>
<keyword evidence="7" id="KW-1133">Transmembrane helix</keyword>
<organism evidence="10 11">
    <name type="scientific">SAR324 cluster bacterium</name>
    <dbReference type="NCBI Taxonomy" id="2024889"/>
    <lineage>
        <taxon>Bacteria</taxon>
        <taxon>Deltaproteobacteria</taxon>
        <taxon>SAR324 cluster</taxon>
    </lineage>
</organism>
<dbReference type="FunFam" id="3.30.565.10:FF:000016">
    <property type="entry name" value="Chemotaxis protein CheA, putative"/>
    <property type="match status" value="1"/>
</dbReference>
<sequence length="933" mass="106713">MISLRALLLGLFLFSFHLGFSDQIFAQEIRKDCDSCRFSIHSLENPFSTVGQWLFTRDDHYQNKNPHIDTSHWKLVKTPGPWKKFYEDGKNFQVGWYRAELSFNPELIGTEVVFLVDAYMGKLNVYLDGQEIYKRTGQVNTQRYYSIQPVPVRFKITQLKHTLAFRVDTFLMTGVYQLPFELRKFRPDDLKLNFFYFWGGELRLISASILAVFGLFFLLIYKKTRYKLYLYAALAGIIFFPFLGLPTDMFMRIFPPQMLLPLHYVGLSTVYFHYLFSQYFYKFTPRFNRYTLILYGALTLMFPILAIYPNLDLFQHLRVVFLLFSQFLALKMLHMLYRGTVAKKPGAKILMFSALFYALSSGHDLLLALGIIQSVALVFLAVLIMTANILGVASTVFANTFLENKQLAQNLQVMNDGLEDQIKQRTQELKGKTDSMKGMLDHLLEGIFTFGKDYRIHPEYSQTCLEFFGGSPDKLNPLPLLFSTISVTAEQLRETEDPSAFNYPATIKDSFDMLFDDPETFNILEDLLPREITLRHHIFTLKYRMIAGNSSEQHRVMVIITDITKEREMQARIATEEERNGMIVKVALDRNGFLEFLKELDGVIQRVDFILTQPVSAIDTNELFRHYHTLKGGAAVYGLKSIVNQVHQIEDRLELYRNGQNPLATADLPDLQKKTEELKQTLSNTLEELSCIITEEDIHAKERIYPVSAGKIKYLHEFLNHKVSQEMWQQIQPVLETLKKQPIASVLRKYATTAEGLAEKLGKKITVRLEGLQTEVLHENMAPLFSSLVHLIRNSVDHGLETPDIRSMLGKSEVGNLHLSARQEAKQIRITVSDDGGGIDPEGIRNIALKKNLLSQEQASVISDQDLLHLIFMPGFSTKDSVTTLSGRGVGMDAIKTAVEYLDGNIDIKSTPGQGTTIEITVPHYGKEEPMLS</sequence>
<dbReference type="SUPFAM" id="SSF47226">
    <property type="entry name" value="Histidine-containing phosphotransfer domain, HPT domain"/>
    <property type="match status" value="1"/>
</dbReference>
<comment type="catalytic activity">
    <reaction evidence="1">
        <text>ATP + protein L-histidine = ADP + protein N-phospho-L-histidine.</text>
        <dbReference type="EC" id="2.7.13.3"/>
    </reaction>
</comment>
<dbReference type="InterPro" id="IPR036641">
    <property type="entry name" value="HPT_dom_sf"/>
</dbReference>
<keyword evidence="7" id="KW-0472">Membrane</keyword>
<comment type="caution">
    <text evidence="10">The sequence shown here is derived from an EMBL/GenBank/DDBJ whole genome shotgun (WGS) entry which is preliminary data.</text>
</comment>
<evidence type="ECO:0000256" key="1">
    <source>
        <dbReference type="ARBA" id="ARBA00000085"/>
    </source>
</evidence>
<dbReference type="EC" id="2.7.13.3" evidence="2"/>
<dbReference type="InterPro" id="IPR005467">
    <property type="entry name" value="His_kinase_dom"/>
</dbReference>
<dbReference type="InterPro" id="IPR036890">
    <property type="entry name" value="HATPase_C_sf"/>
</dbReference>